<evidence type="ECO:0000313" key="3">
    <source>
        <dbReference type="EMBL" id="ABL66258.1"/>
    </source>
</evidence>
<dbReference type="SUPFAM" id="SSF51735">
    <property type="entry name" value="NAD(P)-binding Rossmann-fold domains"/>
    <property type="match status" value="1"/>
</dbReference>
<dbReference type="OrthoDB" id="597510at2"/>
<name>A1BIN1_CHLPD</name>
<dbReference type="AlphaFoldDB" id="A1BIN1"/>
<dbReference type="Pfam" id="PF00106">
    <property type="entry name" value="adh_short"/>
    <property type="match status" value="1"/>
</dbReference>
<evidence type="ECO:0000256" key="1">
    <source>
        <dbReference type="ARBA" id="ARBA00023002"/>
    </source>
</evidence>
<dbReference type="GO" id="GO:0016491">
    <property type="term" value="F:oxidoreductase activity"/>
    <property type="evidence" value="ECO:0007669"/>
    <property type="project" value="UniProtKB-KW"/>
</dbReference>
<organism evidence="3 4">
    <name type="scientific">Chlorobium phaeobacteroides (strain DSM 266 / SMG 266 / 2430)</name>
    <dbReference type="NCBI Taxonomy" id="290317"/>
    <lineage>
        <taxon>Bacteria</taxon>
        <taxon>Pseudomonadati</taxon>
        <taxon>Chlorobiota</taxon>
        <taxon>Chlorobiia</taxon>
        <taxon>Chlorobiales</taxon>
        <taxon>Chlorobiaceae</taxon>
        <taxon>Chlorobium/Pelodictyon group</taxon>
        <taxon>Chlorobium</taxon>
    </lineage>
</organism>
<dbReference type="PANTHER" id="PTHR43157:SF31">
    <property type="entry name" value="PHOSPHATIDYLINOSITOL-GLYCAN BIOSYNTHESIS CLASS F PROTEIN"/>
    <property type="match status" value="1"/>
</dbReference>
<dbReference type="STRING" id="290317.Cpha266_2266"/>
<sequence>MKQLTLCITGSTDGIGLAAAKRFAMAGHRVIVHGRIASRILVACADILRSTGSEPLGALEADFTDLDAVYAMGKELCEHYSGIDLLINNAGVYMPRRTFVPEGYETTFSVNYLAHVLLTNVVKPVLLANGGSVLNVSSVDHHSAVFDPSNMQGERSWSGYDAYARSKLFNIMFTIDSAGGADPLRSNSLDPGVIATKLLHAGWSLGGDDVSQGGEEVYETVMEIARGGCNGEYFENLRPARCSSVAGDATIRQELAELTGEMLSRFEI</sequence>
<dbReference type="Gene3D" id="3.40.50.720">
    <property type="entry name" value="NAD(P)-binding Rossmann-like Domain"/>
    <property type="match status" value="1"/>
</dbReference>
<keyword evidence="4" id="KW-1185">Reference proteome</keyword>
<dbReference type="PANTHER" id="PTHR43157">
    <property type="entry name" value="PHOSPHATIDYLINOSITOL-GLYCAN BIOSYNTHESIS CLASS F PROTEIN-RELATED"/>
    <property type="match status" value="1"/>
</dbReference>
<gene>
    <name evidence="3" type="ordered locus">Cpha266_2266</name>
</gene>
<dbReference type="KEGG" id="cph:Cpha266_2266"/>
<evidence type="ECO:0000313" key="4">
    <source>
        <dbReference type="Proteomes" id="UP000008701"/>
    </source>
</evidence>
<dbReference type="RefSeq" id="WP_011746050.1">
    <property type="nucleotide sequence ID" value="NC_008639.1"/>
</dbReference>
<dbReference type="eggNOG" id="COG1028">
    <property type="taxonomic scope" value="Bacteria"/>
</dbReference>
<dbReference type="Proteomes" id="UP000008701">
    <property type="component" value="Chromosome"/>
</dbReference>
<dbReference type="EMBL" id="CP000492">
    <property type="protein sequence ID" value="ABL66258.1"/>
    <property type="molecule type" value="Genomic_DNA"/>
</dbReference>
<dbReference type="InterPro" id="IPR036291">
    <property type="entry name" value="NAD(P)-bd_dom_sf"/>
</dbReference>
<accession>A1BIN1</accession>
<dbReference type="PRINTS" id="PR00080">
    <property type="entry name" value="SDRFAMILY"/>
</dbReference>
<dbReference type="InterPro" id="IPR002347">
    <property type="entry name" value="SDR_fam"/>
</dbReference>
<dbReference type="HOGENOM" id="CLU_010194_44_5_10"/>
<proteinExistence type="inferred from homology"/>
<evidence type="ECO:0000256" key="2">
    <source>
        <dbReference type="RuleBase" id="RU000363"/>
    </source>
</evidence>
<dbReference type="PRINTS" id="PR00081">
    <property type="entry name" value="GDHRDH"/>
</dbReference>
<protein>
    <submittedName>
        <fullName evidence="3">Short-chain dehydrogenase/reductase SDR</fullName>
    </submittedName>
</protein>
<keyword evidence="1" id="KW-0560">Oxidoreductase</keyword>
<comment type="similarity">
    <text evidence="2">Belongs to the short-chain dehydrogenases/reductases (SDR) family.</text>
</comment>
<reference evidence="3 4" key="1">
    <citation type="submission" date="2006-12" db="EMBL/GenBank/DDBJ databases">
        <title>Complete sequence of Chlorobium phaeobacteroides DSM 266.</title>
        <authorList>
            <consortium name="US DOE Joint Genome Institute"/>
            <person name="Copeland A."/>
            <person name="Lucas S."/>
            <person name="Lapidus A."/>
            <person name="Barry K."/>
            <person name="Detter J.C."/>
            <person name="Glavina del Rio T."/>
            <person name="Hammon N."/>
            <person name="Israni S."/>
            <person name="Pitluck S."/>
            <person name="Goltsman E."/>
            <person name="Schmutz J."/>
            <person name="Larimer F."/>
            <person name="Land M."/>
            <person name="Hauser L."/>
            <person name="Mikhailova N."/>
            <person name="Li T."/>
            <person name="Overmann J."/>
            <person name="Bryant D.A."/>
            <person name="Richardson P."/>
        </authorList>
    </citation>
    <scope>NUCLEOTIDE SEQUENCE [LARGE SCALE GENOMIC DNA]</scope>
    <source>
        <strain evidence="3 4">DSM 266</strain>
    </source>
</reference>